<keyword evidence="8" id="KW-0560">Oxidoreductase</keyword>
<dbReference type="AlphaFoldDB" id="A0A6C2D0K9"/>
<keyword evidence="5" id="KW-0520">NAD</keyword>
<accession>A0A6C2D0K9</accession>
<proteinExistence type="inferred from homology"/>
<evidence type="ECO:0000256" key="4">
    <source>
        <dbReference type="ARBA" id="ARBA00023136"/>
    </source>
</evidence>
<feature type="transmembrane region" description="Helical" evidence="5">
    <location>
        <begin position="130"/>
        <end position="149"/>
    </location>
</feature>
<evidence type="ECO:0000256" key="3">
    <source>
        <dbReference type="ARBA" id="ARBA00022989"/>
    </source>
</evidence>
<dbReference type="Proteomes" id="UP000389128">
    <property type="component" value="Unassembled WGS sequence"/>
</dbReference>
<feature type="transmembrane region" description="Helical" evidence="5">
    <location>
        <begin position="273"/>
        <end position="292"/>
    </location>
</feature>
<dbReference type="GO" id="GO:0012505">
    <property type="term" value="C:endomembrane system"/>
    <property type="evidence" value="ECO:0007669"/>
    <property type="project" value="UniProtKB-SubCell"/>
</dbReference>
<feature type="domain" description="NADH:quinone oxidoreductase/Mrp antiporter transmembrane" evidence="7">
    <location>
        <begin position="124"/>
        <end position="426"/>
    </location>
</feature>
<dbReference type="GO" id="GO:0005886">
    <property type="term" value="C:plasma membrane"/>
    <property type="evidence" value="ECO:0007669"/>
    <property type="project" value="UniProtKB-SubCell"/>
</dbReference>
<keyword evidence="5" id="KW-0830">Ubiquinone</keyword>
<dbReference type="GO" id="GO:0048038">
    <property type="term" value="F:quinone binding"/>
    <property type="evidence" value="ECO:0007669"/>
    <property type="project" value="UniProtKB-KW"/>
</dbReference>
<evidence type="ECO:0000313" key="9">
    <source>
        <dbReference type="Proteomes" id="UP000389128"/>
    </source>
</evidence>
<keyword evidence="3 5" id="KW-1133">Transmembrane helix</keyword>
<protein>
    <recommendedName>
        <fullName evidence="5">NADH-quinone oxidoreductase subunit N</fullName>
        <ecNumber evidence="5">7.1.1.-</ecNumber>
    </recommendedName>
    <alternativeName>
        <fullName evidence="5">NADH dehydrogenase I subunit N</fullName>
    </alternativeName>
    <alternativeName>
        <fullName evidence="5">NDH-1 subunit N</fullName>
    </alternativeName>
</protein>
<comment type="function">
    <text evidence="5">NDH-1 shuttles electrons from NADH, via FMN and iron-sulfur (Fe-S) centers, to quinones in the respiratory chain. The immediate electron acceptor for the enzyme in this species is believed to be ubiquinone. Couples the redox reaction to proton translocation (for every two electrons transferred, four hydrogen ions are translocated across the cytoplasmic membrane), and thus conserves the redox energy in a proton gradient.</text>
</comment>
<dbReference type="EC" id="7.1.1.-" evidence="5"/>
<dbReference type="NCBIfam" id="TIGR01770">
    <property type="entry name" value="NDH_I_N"/>
    <property type="match status" value="1"/>
</dbReference>
<feature type="transmembrane region" description="Helical" evidence="5">
    <location>
        <begin position="412"/>
        <end position="432"/>
    </location>
</feature>
<dbReference type="Pfam" id="PF00361">
    <property type="entry name" value="Proton_antipo_M"/>
    <property type="match status" value="1"/>
</dbReference>
<reference evidence="8 9" key="1">
    <citation type="submission" date="2019-01" db="EMBL/GenBank/DDBJ databases">
        <title>Zoogloea oleivorans genome sequencing and assembly.</title>
        <authorList>
            <person name="Tancsics A."/>
            <person name="Farkas M."/>
            <person name="Kriszt B."/>
            <person name="Maroti G."/>
            <person name="Horvath B."/>
        </authorList>
    </citation>
    <scope>NUCLEOTIDE SEQUENCE [LARGE SCALE GENOMIC DNA]</scope>
    <source>
        <strain evidence="8 9">Buc</strain>
    </source>
</reference>
<dbReference type="PRINTS" id="PR01434">
    <property type="entry name" value="NADHDHGNASE5"/>
</dbReference>
<feature type="transmembrane region" description="Helical" evidence="5">
    <location>
        <begin position="161"/>
        <end position="183"/>
    </location>
</feature>
<evidence type="ECO:0000256" key="5">
    <source>
        <dbReference type="HAMAP-Rule" id="MF_00445"/>
    </source>
</evidence>
<dbReference type="InterPro" id="IPR001750">
    <property type="entry name" value="ND/Mrp_TM"/>
</dbReference>
<gene>
    <name evidence="5 8" type="primary">nuoN</name>
    <name evidence="8" type="ORF">ETQ85_07370</name>
</gene>
<dbReference type="GO" id="GO:0050136">
    <property type="term" value="F:NADH dehydrogenase (quinone) (non-electrogenic) activity"/>
    <property type="evidence" value="ECO:0007669"/>
    <property type="project" value="UniProtKB-UniRule"/>
</dbReference>
<keyword evidence="5" id="KW-0874">Quinone</keyword>
<comment type="caution">
    <text evidence="8">The sequence shown here is derived from an EMBL/GenBank/DDBJ whole genome shotgun (WGS) entry which is preliminary data.</text>
</comment>
<feature type="transmembrane region" description="Helical" evidence="5">
    <location>
        <begin position="203"/>
        <end position="228"/>
    </location>
</feature>
<dbReference type="EMBL" id="SDKK01000006">
    <property type="protein sequence ID" value="TYC59847.1"/>
    <property type="molecule type" value="Genomic_DNA"/>
</dbReference>
<evidence type="ECO:0000256" key="1">
    <source>
        <dbReference type="ARBA" id="ARBA00004127"/>
    </source>
</evidence>
<feature type="transmembrane region" description="Helical" evidence="5">
    <location>
        <begin position="334"/>
        <end position="356"/>
    </location>
</feature>
<feature type="transmembrane region" description="Helical" evidence="5">
    <location>
        <begin position="12"/>
        <end position="30"/>
    </location>
</feature>
<comment type="subcellular location">
    <subcellularLocation>
        <location evidence="5">Cell membrane</location>
        <topology evidence="5">Multi-pass membrane protein</topology>
    </subcellularLocation>
    <subcellularLocation>
        <location evidence="1">Endomembrane system</location>
        <topology evidence="1">Multi-pass membrane protein</topology>
    </subcellularLocation>
    <subcellularLocation>
        <location evidence="6">Membrane</location>
        <topology evidence="6">Multi-pass membrane protein</topology>
    </subcellularLocation>
</comment>
<sequence>MNFVIPDFYPAAAELFVVAMSFVILMAGTFAKDSRGLTYVLTQLTLFGAAAITLLTMDGQVNFTFSNMYVDDLMGDFLKLVLYFSVAIVLLYSRGYMNDRKMETTEYYVLAVYATLGMMVMITANHFLTLYLGLELLSLALYAMVALQRDSARATEAAMKYFVLGALASGLLLYGISMLYGATGTLEISGVAQAIYHQAGNKTVLMFGLVFIVAGLAFKLGVVPFHMWIPDVYHGAPTAITLFIASAPKLAAFAMAMRLLVNGLFELADQWQSMLMFLAILSIVLGNFAAIAQPNIKRMLGYSGISHMGFMLLGLMSGVVGGDRHFALNAYSSSMFYVISYVLMSMASFGVVLLLSRVGVEAETLDDFKGLNKRSSWFAGVMAMVMFSMAGIPFFVGFFAKFSVLQAVVAAGYIWIAVLAVIMSLIGAFYYLRVVKVMFFDEPVDNTPLVATSDMRVLLSMNGLAIAGLGLAPQALMSLCAYSLLGSL</sequence>
<keyword evidence="2 5" id="KW-0812">Transmembrane</keyword>
<dbReference type="NCBIfam" id="NF004442">
    <property type="entry name" value="PRK05777.1-5"/>
    <property type="match status" value="1"/>
</dbReference>
<dbReference type="HAMAP" id="MF_00445">
    <property type="entry name" value="NDH1_NuoN_1"/>
    <property type="match status" value="1"/>
</dbReference>
<feature type="transmembrane region" description="Helical" evidence="5">
    <location>
        <begin position="107"/>
        <end position="124"/>
    </location>
</feature>
<organism evidence="8 9">
    <name type="scientific">Zoogloea oleivorans</name>
    <dbReference type="NCBI Taxonomy" id="1552750"/>
    <lineage>
        <taxon>Bacteria</taxon>
        <taxon>Pseudomonadati</taxon>
        <taxon>Pseudomonadota</taxon>
        <taxon>Betaproteobacteria</taxon>
        <taxon>Rhodocyclales</taxon>
        <taxon>Zoogloeaceae</taxon>
        <taxon>Zoogloea</taxon>
    </lineage>
</organism>
<feature type="transmembrane region" description="Helical" evidence="5">
    <location>
        <begin position="299"/>
        <end position="322"/>
    </location>
</feature>
<name>A0A6C2D0K9_9RHOO</name>
<dbReference type="GO" id="GO:0008137">
    <property type="term" value="F:NADH dehydrogenase (ubiquinone) activity"/>
    <property type="evidence" value="ECO:0007669"/>
    <property type="project" value="InterPro"/>
</dbReference>
<keyword evidence="9" id="KW-1185">Reference proteome</keyword>
<dbReference type="GO" id="GO:0042773">
    <property type="term" value="P:ATP synthesis coupled electron transport"/>
    <property type="evidence" value="ECO:0007669"/>
    <property type="project" value="InterPro"/>
</dbReference>
<evidence type="ECO:0000313" key="8">
    <source>
        <dbReference type="EMBL" id="TYC59847.1"/>
    </source>
</evidence>
<comment type="similarity">
    <text evidence="5">Belongs to the complex I subunit 2 family.</text>
</comment>
<evidence type="ECO:0000256" key="2">
    <source>
        <dbReference type="ARBA" id="ARBA00022692"/>
    </source>
</evidence>
<keyword evidence="5" id="KW-1003">Cell membrane</keyword>
<feature type="transmembrane region" description="Helical" evidence="5">
    <location>
        <begin position="464"/>
        <end position="485"/>
    </location>
</feature>
<dbReference type="PANTHER" id="PTHR22773">
    <property type="entry name" value="NADH DEHYDROGENASE"/>
    <property type="match status" value="1"/>
</dbReference>
<feature type="transmembrane region" description="Helical" evidence="5">
    <location>
        <begin position="37"/>
        <end position="57"/>
    </location>
</feature>
<keyword evidence="5" id="KW-1278">Translocase</keyword>
<dbReference type="RefSeq" id="WP_148578406.1">
    <property type="nucleotide sequence ID" value="NZ_SDKK01000006.1"/>
</dbReference>
<feature type="transmembrane region" description="Helical" evidence="5">
    <location>
        <begin position="77"/>
        <end position="95"/>
    </location>
</feature>
<evidence type="ECO:0000259" key="7">
    <source>
        <dbReference type="Pfam" id="PF00361"/>
    </source>
</evidence>
<dbReference type="InterPro" id="IPR010096">
    <property type="entry name" value="NADH-Q_OxRdtase_suN/2"/>
</dbReference>
<evidence type="ECO:0000256" key="6">
    <source>
        <dbReference type="RuleBase" id="RU000320"/>
    </source>
</evidence>
<keyword evidence="5" id="KW-0813">Transport</keyword>
<feature type="transmembrane region" description="Helical" evidence="5">
    <location>
        <begin position="377"/>
        <end position="400"/>
    </location>
</feature>
<comment type="subunit">
    <text evidence="5">NDH-1 is composed of 14 different subunits. Subunits NuoA, H, J, K, L, M, N constitute the membrane sector of the complex.</text>
</comment>
<dbReference type="OrthoDB" id="9768329at2"/>
<comment type="catalytic activity">
    <reaction evidence="5">
        <text>a quinone + NADH + 5 H(+)(in) = a quinol + NAD(+) + 4 H(+)(out)</text>
        <dbReference type="Rhea" id="RHEA:57888"/>
        <dbReference type="ChEBI" id="CHEBI:15378"/>
        <dbReference type="ChEBI" id="CHEBI:24646"/>
        <dbReference type="ChEBI" id="CHEBI:57540"/>
        <dbReference type="ChEBI" id="CHEBI:57945"/>
        <dbReference type="ChEBI" id="CHEBI:132124"/>
    </reaction>
</comment>
<keyword evidence="4 5" id="KW-0472">Membrane</keyword>
<feature type="transmembrane region" description="Helical" evidence="5">
    <location>
        <begin position="240"/>
        <end position="261"/>
    </location>
</feature>